<dbReference type="AlphaFoldDB" id="A0A2M4DGZ5"/>
<protein>
    <submittedName>
        <fullName evidence="2">Uncharacterized protein</fullName>
    </submittedName>
</protein>
<feature type="transmembrane region" description="Helical" evidence="1">
    <location>
        <begin position="57"/>
        <end position="84"/>
    </location>
</feature>
<evidence type="ECO:0000256" key="1">
    <source>
        <dbReference type="SAM" id="Phobius"/>
    </source>
</evidence>
<accession>A0A2M4DGZ5</accession>
<keyword evidence="1" id="KW-1133">Transmembrane helix</keyword>
<organism evidence="2">
    <name type="scientific">Anopheles darlingi</name>
    <name type="common">Mosquito</name>
    <dbReference type="NCBI Taxonomy" id="43151"/>
    <lineage>
        <taxon>Eukaryota</taxon>
        <taxon>Metazoa</taxon>
        <taxon>Ecdysozoa</taxon>
        <taxon>Arthropoda</taxon>
        <taxon>Hexapoda</taxon>
        <taxon>Insecta</taxon>
        <taxon>Pterygota</taxon>
        <taxon>Neoptera</taxon>
        <taxon>Endopterygota</taxon>
        <taxon>Diptera</taxon>
        <taxon>Nematocera</taxon>
        <taxon>Culicoidea</taxon>
        <taxon>Culicidae</taxon>
        <taxon>Anophelinae</taxon>
        <taxon>Anopheles</taxon>
    </lineage>
</organism>
<keyword evidence="1" id="KW-0472">Membrane</keyword>
<dbReference type="EMBL" id="GGFL01012603">
    <property type="protein sequence ID" value="MBW76781.1"/>
    <property type="molecule type" value="Transcribed_RNA"/>
</dbReference>
<reference evidence="2" key="1">
    <citation type="submission" date="2018-01" db="EMBL/GenBank/DDBJ databases">
        <title>An insight into the sialome of Amazonian anophelines.</title>
        <authorList>
            <person name="Ribeiro J.M."/>
            <person name="Scarpassa V."/>
            <person name="Calvo E."/>
        </authorList>
    </citation>
    <scope>NUCLEOTIDE SEQUENCE</scope>
</reference>
<keyword evidence="1" id="KW-0812">Transmembrane</keyword>
<proteinExistence type="predicted"/>
<sequence length="137" mass="16587">MHYQTRPVFVYLRAVLAAIQFRRVSTLFQVLQQFHSLKHFNTVHFLEMPNDRSFASMLLWAQIALIINFAYFLIVFLQSLYLFLQLFHFWMIRHFIDLCLSNLRSSRFPRPPPLSDYLLNRLCVLYRSFIPQVTVRR</sequence>
<evidence type="ECO:0000313" key="2">
    <source>
        <dbReference type="EMBL" id="MBW76781.1"/>
    </source>
</evidence>
<name>A0A2M4DGZ5_ANODA</name>